<evidence type="ECO:0000256" key="1">
    <source>
        <dbReference type="ARBA" id="ARBA00009477"/>
    </source>
</evidence>
<dbReference type="Gene3D" id="2.40.420.20">
    <property type="match status" value="1"/>
</dbReference>
<feature type="chain" id="PRO_5011984070" evidence="3">
    <location>
        <begin position="20"/>
        <end position="346"/>
    </location>
</feature>
<dbReference type="InterPro" id="IPR058625">
    <property type="entry name" value="MdtA-like_BSH"/>
</dbReference>
<dbReference type="SUPFAM" id="SSF111369">
    <property type="entry name" value="HlyD-like secretion proteins"/>
    <property type="match status" value="1"/>
</dbReference>
<dbReference type="PANTHER" id="PTHR30469:SF18">
    <property type="entry name" value="RESISTANCE-NODULATION-CELL DIVISION (RND) EFFLUX MEMBRANE FUSION PROTEIN-RELATED"/>
    <property type="match status" value="1"/>
</dbReference>
<feature type="domain" description="CusB-like beta-barrel" evidence="6">
    <location>
        <begin position="195"/>
        <end position="264"/>
    </location>
</feature>
<feature type="coiled-coil region" evidence="2">
    <location>
        <begin position="88"/>
        <end position="153"/>
    </location>
</feature>
<dbReference type="Gene3D" id="2.40.30.170">
    <property type="match status" value="1"/>
</dbReference>
<evidence type="ECO:0000259" key="4">
    <source>
        <dbReference type="Pfam" id="PF25876"/>
    </source>
</evidence>
<feature type="signal peptide" evidence="3">
    <location>
        <begin position="1"/>
        <end position="19"/>
    </location>
</feature>
<keyword evidence="3" id="KW-0732">Signal</keyword>
<dbReference type="InterPro" id="IPR058792">
    <property type="entry name" value="Beta-barrel_RND_2"/>
</dbReference>
<dbReference type="Pfam" id="PF25954">
    <property type="entry name" value="Beta-barrel_RND_2"/>
    <property type="match status" value="1"/>
</dbReference>
<sequence length="346" mass="37723">MISRITFLLTLGLSMAAQAGTALETATAENRETPREYRLDGVVEAVNQSTVSAQTQGQIEEILFDIDDYVKRGTLIVRLKDTEQRARLAQAEADLNAASAQLKEARNEHARIEGIFEKKLVSRSAMDKANSALKSARARHDAAKAGQEQAREQFEYTRVRAPYSGIVTHRHIEIGEMANPGQKLMSGISLDQLRVNVDVPQSLTPAIRKIGKASVQQPGNGYIPASKITIFPYAHHGSNTFKVRLDLPEGSQDMFPGMFVKTAFITGTRKQLLVPASAVVYRSEVTGVYVVSNDGRISLRHVRAGHPTDDDRIAILSGLSEGEKVALDPIAAGARLKSQVKGASHE</sequence>
<dbReference type="RefSeq" id="WP_078485787.1">
    <property type="nucleotide sequence ID" value="NZ_MPRJ01000006.1"/>
</dbReference>
<proteinExistence type="inferred from homology"/>
<accession>A0A1T2KXP9</accession>
<dbReference type="AlphaFoldDB" id="A0A1T2KXP9"/>
<dbReference type="NCBIfam" id="TIGR01730">
    <property type="entry name" value="RND_mfp"/>
    <property type="match status" value="1"/>
</dbReference>
<dbReference type="Proteomes" id="UP000190896">
    <property type="component" value="Unassembled WGS sequence"/>
</dbReference>
<dbReference type="OrthoDB" id="5730196at2"/>
<evidence type="ECO:0000313" key="7">
    <source>
        <dbReference type="EMBL" id="OOZ37625.1"/>
    </source>
</evidence>
<evidence type="ECO:0000256" key="2">
    <source>
        <dbReference type="SAM" id="Coils"/>
    </source>
</evidence>
<keyword evidence="2" id="KW-0175">Coiled coil</keyword>
<dbReference type="Gene3D" id="2.40.50.100">
    <property type="match status" value="1"/>
</dbReference>
<organism evidence="7 8">
    <name type="scientific">Solemya velesiana gill symbiont</name>
    <dbReference type="NCBI Taxonomy" id="1918948"/>
    <lineage>
        <taxon>Bacteria</taxon>
        <taxon>Pseudomonadati</taxon>
        <taxon>Pseudomonadota</taxon>
        <taxon>Gammaproteobacteria</taxon>
        <taxon>sulfur-oxidizing symbionts</taxon>
    </lineage>
</organism>
<dbReference type="Gene3D" id="1.10.287.470">
    <property type="entry name" value="Helix hairpin bin"/>
    <property type="match status" value="1"/>
</dbReference>
<feature type="domain" description="Multidrug resistance protein MdtA-like barrel-sandwich hybrid" evidence="5">
    <location>
        <begin position="47"/>
        <end position="183"/>
    </location>
</feature>
<evidence type="ECO:0000256" key="3">
    <source>
        <dbReference type="SAM" id="SignalP"/>
    </source>
</evidence>
<name>A0A1T2KXP9_9GAMM</name>
<feature type="domain" description="Multidrug resistance protein MdtA-like alpha-helical hairpin" evidence="4">
    <location>
        <begin position="88"/>
        <end position="157"/>
    </location>
</feature>
<comment type="caution">
    <text evidence="7">The sequence shown here is derived from an EMBL/GenBank/DDBJ whole genome shotgun (WGS) entry which is preliminary data.</text>
</comment>
<evidence type="ECO:0000313" key="8">
    <source>
        <dbReference type="Proteomes" id="UP000190896"/>
    </source>
</evidence>
<dbReference type="InterPro" id="IPR006143">
    <property type="entry name" value="RND_pump_MFP"/>
</dbReference>
<dbReference type="InterPro" id="IPR058624">
    <property type="entry name" value="MdtA-like_HH"/>
</dbReference>
<evidence type="ECO:0000259" key="6">
    <source>
        <dbReference type="Pfam" id="PF25954"/>
    </source>
</evidence>
<keyword evidence="8" id="KW-1185">Reference proteome</keyword>
<comment type="similarity">
    <text evidence="1">Belongs to the membrane fusion protein (MFP) (TC 8.A.1) family.</text>
</comment>
<dbReference type="Pfam" id="PF25917">
    <property type="entry name" value="BSH_RND"/>
    <property type="match status" value="1"/>
</dbReference>
<reference evidence="7 8" key="1">
    <citation type="submission" date="2016-11" db="EMBL/GenBank/DDBJ databases">
        <title>Mixed transmission modes and dynamic genome evolution in an obligate animal-bacterial symbiosis.</title>
        <authorList>
            <person name="Russell S.L."/>
            <person name="Corbett-Detig R.B."/>
            <person name="Cavanaugh C.M."/>
        </authorList>
    </citation>
    <scope>NUCLEOTIDE SEQUENCE [LARGE SCALE GENOMIC DNA]</scope>
    <source>
        <strain evidence="7">Se-Cadez</strain>
    </source>
</reference>
<gene>
    <name evidence="7" type="ORF">BOW51_01450</name>
</gene>
<protein>
    <submittedName>
        <fullName evidence="7">Efflux transporter periplasmic adaptor subunit</fullName>
    </submittedName>
</protein>
<evidence type="ECO:0000259" key="5">
    <source>
        <dbReference type="Pfam" id="PF25917"/>
    </source>
</evidence>
<dbReference type="EMBL" id="MPRJ01000006">
    <property type="protein sequence ID" value="OOZ37625.1"/>
    <property type="molecule type" value="Genomic_DNA"/>
</dbReference>
<dbReference type="Pfam" id="PF25876">
    <property type="entry name" value="HH_MFP_RND"/>
    <property type="match status" value="1"/>
</dbReference>
<dbReference type="GO" id="GO:0015562">
    <property type="term" value="F:efflux transmembrane transporter activity"/>
    <property type="evidence" value="ECO:0007669"/>
    <property type="project" value="TreeGrafter"/>
</dbReference>
<dbReference type="PANTHER" id="PTHR30469">
    <property type="entry name" value="MULTIDRUG RESISTANCE PROTEIN MDTA"/>
    <property type="match status" value="1"/>
</dbReference>
<dbReference type="GO" id="GO:1990281">
    <property type="term" value="C:efflux pump complex"/>
    <property type="evidence" value="ECO:0007669"/>
    <property type="project" value="TreeGrafter"/>
</dbReference>